<dbReference type="Pfam" id="PF06580">
    <property type="entry name" value="His_kinase"/>
    <property type="match status" value="1"/>
</dbReference>
<gene>
    <name evidence="4" type="ORF">SAMN05878281_2448</name>
</gene>
<dbReference type="InterPro" id="IPR050640">
    <property type="entry name" value="Bact_2-comp_sensor_kinase"/>
</dbReference>
<keyword evidence="1" id="KW-0175">Coiled coil</keyword>
<organism evidence="4 5">
    <name type="scientific">Salegentibacter salegens</name>
    <dbReference type="NCBI Taxonomy" id="143223"/>
    <lineage>
        <taxon>Bacteria</taxon>
        <taxon>Pseudomonadati</taxon>
        <taxon>Bacteroidota</taxon>
        <taxon>Flavobacteriia</taxon>
        <taxon>Flavobacteriales</taxon>
        <taxon>Flavobacteriaceae</taxon>
        <taxon>Salegentibacter</taxon>
    </lineage>
</organism>
<evidence type="ECO:0000313" key="4">
    <source>
        <dbReference type="EMBL" id="SHM89359.1"/>
    </source>
</evidence>
<protein>
    <recommendedName>
        <fullName evidence="3">Signal transduction histidine kinase internal region domain-containing protein</fullName>
    </recommendedName>
</protein>
<evidence type="ECO:0000256" key="1">
    <source>
        <dbReference type="SAM" id="Coils"/>
    </source>
</evidence>
<feature type="transmembrane region" description="Helical" evidence="2">
    <location>
        <begin position="124"/>
        <end position="144"/>
    </location>
</feature>
<dbReference type="InterPro" id="IPR036890">
    <property type="entry name" value="HATPase_C_sf"/>
</dbReference>
<keyword evidence="2" id="KW-0472">Membrane</keyword>
<accession>A0A1M7MET9</accession>
<feature type="domain" description="Signal transduction histidine kinase internal region" evidence="3">
    <location>
        <begin position="172"/>
        <end position="249"/>
    </location>
</feature>
<evidence type="ECO:0000313" key="5">
    <source>
        <dbReference type="Proteomes" id="UP000190235"/>
    </source>
</evidence>
<feature type="transmembrane region" description="Helical" evidence="2">
    <location>
        <begin position="20"/>
        <end position="39"/>
    </location>
</feature>
<feature type="coiled-coil region" evidence="1">
    <location>
        <begin position="152"/>
        <end position="179"/>
    </location>
</feature>
<dbReference type="PANTHER" id="PTHR34220:SF7">
    <property type="entry name" value="SENSOR HISTIDINE KINASE YPDA"/>
    <property type="match status" value="1"/>
</dbReference>
<dbReference type="Gene3D" id="3.30.565.10">
    <property type="entry name" value="Histidine kinase-like ATPase, C-terminal domain"/>
    <property type="match status" value="1"/>
</dbReference>
<proteinExistence type="predicted"/>
<sequence length="364" mass="42353">MDIVLVMKLNRFAYFFLRKILLHSIFWILVLLFFSYFLGAPNEDIFYSGSFSVFLLPVTIITTYIIIYYLIPNFLLKKRYLLFILYSFYTLVLSAFAIVLSIFYGLVFVLNMNYSEMPPLSRSLLSMMLLVYLVVLLVSSFTLLKQNYAAIAKNKSLENKILEAQLKLKEQELNYLKLQVHPHFLFNTLNTLYGHALKKSEETPDMILKLSNLLDYLLYQADKPLVSLSSEIEHIKDYLSLEKMRYRSNLLVALDLPENMKNISIAPMLFIPLVENSFKHGQLIDGKLSIDIQLKIDEDSIRFTIKNSLKSIENQGLQNGIGLTNLEKRLELLYPDHHSLSIKRNSNSFEVQLFLTHTKVHQHV</sequence>
<dbReference type="PANTHER" id="PTHR34220">
    <property type="entry name" value="SENSOR HISTIDINE KINASE YPDA"/>
    <property type="match status" value="1"/>
</dbReference>
<dbReference type="AlphaFoldDB" id="A0A1M7MET9"/>
<feature type="transmembrane region" description="Helical" evidence="2">
    <location>
        <begin position="45"/>
        <end position="71"/>
    </location>
</feature>
<keyword evidence="5" id="KW-1185">Reference proteome</keyword>
<evidence type="ECO:0000256" key="2">
    <source>
        <dbReference type="SAM" id="Phobius"/>
    </source>
</evidence>
<keyword evidence="2" id="KW-1133">Transmembrane helix</keyword>
<dbReference type="GO" id="GO:0000155">
    <property type="term" value="F:phosphorelay sensor kinase activity"/>
    <property type="evidence" value="ECO:0007669"/>
    <property type="project" value="InterPro"/>
</dbReference>
<name>A0A1M7MET9_9FLAO</name>
<dbReference type="InterPro" id="IPR010559">
    <property type="entry name" value="Sig_transdc_His_kin_internal"/>
</dbReference>
<dbReference type="Proteomes" id="UP000190235">
    <property type="component" value="Chromosome I"/>
</dbReference>
<dbReference type="STRING" id="143223.SAMN05878281_2448"/>
<reference evidence="5" key="1">
    <citation type="submission" date="2016-11" db="EMBL/GenBank/DDBJ databases">
        <authorList>
            <person name="Varghese N."/>
            <person name="Submissions S."/>
        </authorList>
    </citation>
    <scope>NUCLEOTIDE SEQUENCE [LARGE SCALE GENOMIC DNA]</scope>
    <source>
        <strain evidence="5">ACAM 48</strain>
    </source>
</reference>
<dbReference type="EMBL" id="LT670848">
    <property type="protein sequence ID" value="SHM89359.1"/>
    <property type="molecule type" value="Genomic_DNA"/>
</dbReference>
<dbReference type="GO" id="GO:0016020">
    <property type="term" value="C:membrane"/>
    <property type="evidence" value="ECO:0007669"/>
    <property type="project" value="InterPro"/>
</dbReference>
<feature type="transmembrane region" description="Helical" evidence="2">
    <location>
        <begin position="83"/>
        <end position="104"/>
    </location>
</feature>
<evidence type="ECO:0000259" key="3">
    <source>
        <dbReference type="Pfam" id="PF06580"/>
    </source>
</evidence>
<keyword evidence="2" id="KW-0812">Transmembrane</keyword>